<comment type="caution">
    <text evidence="2">The sequence shown here is derived from an EMBL/GenBank/DDBJ whole genome shotgun (WGS) entry which is preliminary data.</text>
</comment>
<organism evidence="2 3">
    <name type="scientific">Allacma fusca</name>
    <dbReference type="NCBI Taxonomy" id="39272"/>
    <lineage>
        <taxon>Eukaryota</taxon>
        <taxon>Metazoa</taxon>
        <taxon>Ecdysozoa</taxon>
        <taxon>Arthropoda</taxon>
        <taxon>Hexapoda</taxon>
        <taxon>Collembola</taxon>
        <taxon>Symphypleona</taxon>
        <taxon>Sminthuridae</taxon>
        <taxon>Allacma</taxon>
    </lineage>
</organism>
<evidence type="ECO:0000259" key="1">
    <source>
        <dbReference type="Pfam" id="PF12777"/>
    </source>
</evidence>
<feature type="domain" description="Dynein heavy chain coiled coil stalk" evidence="1">
    <location>
        <begin position="1"/>
        <end position="47"/>
    </location>
</feature>
<protein>
    <recommendedName>
        <fullName evidence="1">Dynein heavy chain coiled coil stalk domain-containing protein</fullName>
    </recommendedName>
</protein>
<dbReference type="InterPro" id="IPR024743">
    <property type="entry name" value="Dynein_HC_stalk"/>
</dbReference>
<dbReference type="Proteomes" id="UP000708208">
    <property type="component" value="Unassembled WGS sequence"/>
</dbReference>
<dbReference type="OrthoDB" id="447173at2759"/>
<keyword evidence="3" id="KW-1185">Reference proteome</keyword>
<dbReference type="AlphaFoldDB" id="A0A8J2J9K6"/>
<name>A0A8J2J9K6_9HEXA</name>
<gene>
    <name evidence="2" type="ORF">AFUS01_LOCUS4943</name>
</gene>
<accession>A0A8J2J9K6</accession>
<dbReference type="EMBL" id="CAJVCH010031275">
    <property type="protein sequence ID" value="CAG7709963.1"/>
    <property type="molecule type" value="Genomic_DNA"/>
</dbReference>
<feature type="non-terminal residue" evidence="2">
    <location>
        <position position="1"/>
    </location>
</feature>
<evidence type="ECO:0000313" key="2">
    <source>
        <dbReference type="EMBL" id="CAG7709963.1"/>
    </source>
</evidence>
<proteinExistence type="predicted"/>
<evidence type="ECO:0000313" key="3">
    <source>
        <dbReference type="Proteomes" id="UP000708208"/>
    </source>
</evidence>
<reference evidence="2" key="1">
    <citation type="submission" date="2021-06" db="EMBL/GenBank/DDBJ databases">
        <authorList>
            <person name="Hodson N. C."/>
            <person name="Mongue J. A."/>
            <person name="Jaron S. K."/>
        </authorList>
    </citation>
    <scope>NUCLEOTIDE SEQUENCE</scope>
</reference>
<dbReference type="Pfam" id="PF12777">
    <property type="entry name" value="MT"/>
    <property type="match status" value="1"/>
</dbReference>
<sequence length="47" mass="5285">PYMTDPGFQPELIRAKSFSASGLCSCVINVLKFNEVWQDAPKRKALQ</sequence>